<sequence>MGGVVGLSLAFCIQGCRIDPGPSRWIFKKPTVAMSHVKDPLECPFGLGALGKIKFLSSILHRQSSRASLWGGSWASKLLAAIGIAYMLPKIKKVIPAPGEWTRSAKVKNTNTQPH</sequence>
<evidence type="ECO:0000313" key="2">
    <source>
        <dbReference type="Proteomes" id="UP000887159"/>
    </source>
</evidence>
<proteinExistence type="predicted"/>
<name>A0A8X6S970_TRICX</name>
<keyword evidence="2" id="KW-1185">Reference proteome</keyword>
<comment type="caution">
    <text evidence="1">The sequence shown here is derived from an EMBL/GenBank/DDBJ whole genome shotgun (WGS) entry which is preliminary data.</text>
</comment>
<dbReference type="EMBL" id="BMAU01021284">
    <property type="protein sequence ID" value="GFY08816.1"/>
    <property type="molecule type" value="Genomic_DNA"/>
</dbReference>
<reference evidence="1" key="1">
    <citation type="submission" date="2020-08" db="EMBL/GenBank/DDBJ databases">
        <title>Multicomponent nature underlies the extraordinary mechanical properties of spider dragline silk.</title>
        <authorList>
            <person name="Kono N."/>
            <person name="Nakamura H."/>
            <person name="Mori M."/>
            <person name="Yoshida Y."/>
            <person name="Ohtoshi R."/>
            <person name="Malay A.D."/>
            <person name="Moran D.A.P."/>
            <person name="Tomita M."/>
            <person name="Numata K."/>
            <person name="Arakawa K."/>
        </authorList>
    </citation>
    <scope>NUCLEOTIDE SEQUENCE</scope>
</reference>
<gene>
    <name evidence="1" type="ORF">TNCV_4660091</name>
</gene>
<accession>A0A8X6S970</accession>
<protein>
    <submittedName>
        <fullName evidence="1">Uncharacterized protein</fullName>
    </submittedName>
</protein>
<organism evidence="1 2">
    <name type="scientific">Trichonephila clavipes</name>
    <name type="common">Golden silk orbweaver</name>
    <name type="synonym">Nephila clavipes</name>
    <dbReference type="NCBI Taxonomy" id="2585209"/>
    <lineage>
        <taxon>Eukaryota</taxon>
        <taxon>Metazoa</taxon>
        <taxon>Ecdysozoa</taxon>
        <taxon>Arthropoda</taxon>
        <taxon>Chelicerata</taxon>
        <taxon>Arachnida</taxon>
        <taxon>Araneae</taxon>
        <taxon>Araneomorphae</taxon>
        <taxon>Entelegynae</taxon>
        <taxon>Araneoidea</taxon>
        <taxon>Nephilidae</taxon>
        <taxon>Trichonephila</taxon>
    </lineage>
</organism>
<dbReference type="AlphaFoldDB" id="A0A8X6S970"/>
<evidence type="ECO:0000313" key="1">
    <source>
        <dbReference type="EMBL" id="GFY08816.1"/>
    </source>
</evidence>
<dbReference type="Proteomes" id="UP000887159">
    <property type="component" value="Unassembled WGS sequence"/>
</dbReference>